<evidence type="ECO:0000256" key="1">
    <source>
        <dbReference type="ARBA" id="ARBA00022491"/>
    </source>
</evidence>
<sequence>MPKIVDPEARRLAIAEAVFRVIRRDGLDQASLRAVAEEAGLAIGSVRHYFASHEELIVFAMRTLTRRTAARIVVRADQLLGDTAPGSESSLEQTTDLLGELLPLDETRRAEAEVWLAFSAAARIRPELAAEIAQLHAGTRALTRRSLAEAEKRGSLREGLDLDLEAERLAALLDGLTLGGISQPDRVKPDLMRAVVRRHLETLRRRPLSNS</sequence>
<feature type="DNA-binding region" description="H-T-H motif" evidence="5">
    <location>
        <begin position="31"/>
        <end position="50"/>
    </location>
</feature>
<name>A0ABW5G8U2_9PSEU</name>
<dbReference type="PROSITE" id="PS50977">
    <property type="entry name" value="HTH_TETR_2"/>
    <property type="match status" value="1"/>
</dbReference>
<evidence type="ECO:0000313" key="8">
    <source>
        <dbReference type="Proteomes" id="UP001597419"/>
    </source>
</evidence>
<keyword evidence="3 5" id="KW-0238">DNA-binding</keyword>
<dbReference type="InterPro" id="IPR036271">
    <property type="entry name" value="Tet_transcr_reg_TetR-rel_C_sf"/>
</dbReference>
<keyword evidence="2" id="KW-0805">Transcription regulation</keyword>
<dbReference type="Proteomes" id="UP001597419">
    <property type="component" value="Unassembled WGS sequence"/>
</dbReference>
<protein>
    <submittedName>
        <fullName evidence="7">TetR/AcrR family transcriptional regulator</fullName>
    </submittedName>
</protein>
<evidence type="ECO:0000256" key="2">
    <source>
        <dbReference type="ARBA" id="ARBA00023015"/>
    </source>
</evidence>
<dbReference type="InterPro" id="IPR001647">
    <property type="entry name" value="HTH_TetR"/>
</dbReference>
<dbReference type="SUPFAM" id="SSF48498">
    <property type="entry name" value="Tetracyclin repressor-like, C-terminal domain"/>
    <property type="match status" value="1"/>
</dbReference>
<comment type="caution">
    <text evidence="7">The sequence shown here is derived from an EMBL/GenBank/DDBJ whole genome shotgun (WGS) entry which is preliminary data.</text>
</comment>
<dbReference type="PANTHER" id="PTHR30055:SF226">
    <property type="entry name" value="HTH-TYPE TRANSCRIPTIONAL REGULATOR PKSA"/>
    <property type="match status" value="1"/>
</dbReference>
<keyword evidence="1" id="KW-0678">Repressor</keyword>
<keyword evidence="4" id="KW-0804">Transcription</keyword>
<gene>
    <name evidence="7" type="ORF">ACFSYJ_04925</name>
</gene>
<accession>A0ABW5G8U2</accession>
<feature type="domain" description="HTH tetR-type" evidence="6">
    <location>
        <begin position="8"/>
        <end position="68"/>
    </location>
</feature>
<evidence type="ECO:0000256" key="3">
    <source>
        <dbReference type="ARBA" id="ARBA00023125"/>
    </source>
</evidence>
<dbReference type="SUPFAM" id="SSF46689">
    <property type="entry name" value="Homeodomain-like"/>
    <property type="match status" value="1"/>
</dbReference>
<dbReference type="Pfam" id="PF00440">
    <property type="entry name" value="TetR_N"/>
    <property type="match status" value="1"/>
</dbReference>
<dbReference type="InterPro" id="IPR050109">
    <property type="entry name" value="HTH-type_TetR-like_transc_reg"/>
</dbReference>
<reference evidence="8" key="1">
    <citation type="journal article" date="2019" name="Int. J. Syst. Evol. Microbiol.">
        <title>The Global Catalogue of Microorganisms (GCM) 10K type strain sequencing project: providing services to taxonomists for standard genome sequencing and annotation.</title>
        <authorList>
            <consortium name="The Broad Institute Genomics Platform"/>
            <consortium name="The Broad Institute Genome Sequencing Center for Infectious Disease"/>
            <person name="Wu L."/>
            <person name="Ma J."/>
        </authorList>
    </citation>
    <scope>NUCLEOTIDE SEQUENCE [LARGE SCALE GENOMIC DNA]</scope>
    <source>
        <strain evidence="8">CGMCC 4.7643</strain>
    </source>
</reference>
<dbReference type="InterPro" id="IPR039538">
    <property type="entry name" value="BetI_C"/>
</dbReference>
<dbReference type="RefSeq" id="WP_345389804.1">
    <property type="nucleotide sequence ID" value="NZ_BAABHG010000003.1"/>
</dbReference>
<evidence type="ECO:0000259" key="6">
    <source>
        <dbReference type="PROSITE" id="PS50977"/>
    </source>
</evidence>
<organism evidence="7 8">
    <name type="scientific">Amycolatopsis samaneae</name>
    <dbReference type="NCBI Taxonomy" id="664691"/>
    <lineage>
        <taxon>Bacteria</taxon>
        <taxon>Bacillati</taxon>
        <taxon>Actinomycetota</taxon>
        <taxon>Actinomycetes</taxon>
        <taxon>Pseudonocardiales</taxon>
        <taxon>Pseudonocardiaceae</taxon>
        <taxon>Amycolatopsis</taxon>
    </lineage>
</organism>
<dbReference type="Gene3D" id="1.10.357.10">
    <property type="entry name" value="Tetracycline Repressor, domain 2"/>
    <property type="match status" value="1"/>
</dbReference>
<dbReference type="Pfam" id="PF13977">
    <property type="entry name" value="TetR_C_6"/>
    <property type="match status" value="1"/>
</dbReference>
<keyword evidence="8" id="KW-1185">Reference proteome</keyword>
<evidence type="ECO:0000256" key="4">
    <source>
        <dbReference type="ARBA" id="ARBA00023163"/>
    </source>
</evidence>
<evidence type="ECO:0000256" key="5">
    <source>
        <dbReference type="PROSITE-ProRule" id="PRU00335"/>
    </source>
</evidence>
<dbReference type="PANTHER" id="PTHR30055">
    <property type="entry name" value="HTH-TYPE TRANSCRIPTIONAL REGULATOR RUTR"/>
    <property type="match status" value="1"/>
</dbReference>
<evidence type="ECO:0000313" key="7">
    <source>
        <dbReference type="EMBL" id="MFD2457927.1"/>
    </source>
</evidence>
<dbReference type="InterPro" id="IPR009057">
    <property type="entry name" value="Homeodomain-like_sf"/>
</dbReference>
<dbReference type="EMBL" id="JBHUKU010000002">
    <property type="protein sequence ID" value="MFD2457927.1"/>
    <property type="molecule type" value="Genomic_DNA"/>
</dbReference>
<proteinExistence type="predicted"/>